<dbReference type="RefSeq" id="WP_265765615.1">
    <property type="nucleotide sequence ID" value="NZ_JAGGJA010000005.1"/>
</dbReference>
<gene>
    <name evidence="2" type="ORF">J6I44_08390</name>
</gene>
<keyword evidence="2" id="KW-0808">Transferase</keyword>
<evidence type="ECO:0000313" key="3">
    <source>
        <dbReference type="Proteomes" id="UP001207918"/>
    </source>
</evidence>
<dbReference type="GO" id="GO:0008168">
    <property type="term" value="F:methyltransferase activity"/>
    <property type="evidence" value="ECO:0007669"/>
    <property type="project" value="UniProtKB-KW"/>
</dbReference>
<protein>
    <submittedName>
        <fullName evidence="2">Methyltransferase domain-containing protein</fullName>
    </submittedName>
</protein>
<keyword evidence="3" id="KW-1185">Reference proteome</keyword>
<dbReference type="PANTHER" id="PTHR43591:SF24">
    <property type="entry name" value="2-METHOXY-6-POLYPRENYL-1,4-BENZOQUINOL METHYLASE, MITOCHONDRIAL"/>
    <property type="match status" value="1"/>
</dbReference>
<sequence length="268" mass="30966">MSLELRSPKYERASIVVPEEASHLRKTFNGTICSNEGDEYQIQNNIVDLLAEDTVDMSWAQSSNHWKVTAALYEDIWRKRSLSILTGEEFPIQKEQELLIKWLNPRPGYRYLDIGCSTALYGRMLKQEEADCEVVSLDFSRQMLQEARLKSEAEETDMYLLRADARYLPFFSATFDGISMGGTLNELTDPTKVLYEARRVIKKNGTFFMMHLVKADAWYVRLLQDSTEWGGIKFWTMDESNELFRQTGFQVADQFSKGIVCFTKLLPA</sequence>
<reference evidence="2 3" key="1">
    <citation type="submission" date="2021-03" db="EMBL/GenBank/DDBJ databases">
        <title>Aliifodinibius sp. nov., a new bacterium isolated from saline soil.</title>
        <authorList>
            <person name="Galisteo C."/>
            <person name="De La Haba R."/>
            <person name="Sanchez-Porro C."/>
            <person name="Ventosa A."/>
        </authorList>
    </citation>
    <scope>NUCLEOTIDE SEQUENCE [LARGE SCALE GENOMIC DNA]</scope>
    <source>
        <strain evidence="2 3">1BSP15-2V2</strain>
    </source>
</reference>
<organism evidence="2 3">
    <name type="scientific">Fodinibius salsisoli</name>
    <dbReference type="NCBI Taxonomy" id="2820877"/>
    <lineage>
        <taxon>Bacteria</taxon>
        <taxon>Pseudomonadati</taxon>
        <taxon>Balneolota</taxon>
        <taxon>Balneolia</taxon>
        <taxon>Balneolales</taxon>
        <taxon>Balneolaceae</taxon>
        <taxon>Fodinibius</taxon>
    </lineage>
</organism>
<evidence type="ECO:0000259" key="1">
    <source>
        <dbReference type="Pfam" id="PF08241"/>
    </source>
</evidence>
<dbReference type="PANTHER" id="PTHR43591">
    <property type="entry name" value="METHYLTRANSFERASE"/>
    <property type="match status" value="1"/>
</dbReference>
<dbReference type="GO" id="GO:0032259">
    <property type="term" value="P:methylation"/>
    <property type="evidence" value="ECO:0007669"/>
    <property type="project" value="UniProtKB-KW"/>
</dbReference>
<dbReference type="Pfam" id="PF08241">
    <property type="entry name" value="Methyltransf_11"/>
    <property type="match status" value="1"/>
</dbReference>
<feature type="domain" description="Methyltransferase type 11" evidence="1">
    <location>
        <begin position="112"/>
        <end position="208"/>
    </location>
</feature>
<keyword evidence="2" id="KW-0489">Methyltransferase</keyword>
<dbReference type="Gene3D" id="3.40.50.150">
    <property type="entry name" value="Vaccinia Virus protein VP39"/>
    <property type="match status" value="1"/>
</dbReference>
<comment type="caution">
    <text evidence="2">The sequence shown here is derived from an EMBL/GenBank/DDBJ whole genome shotgun (WGS) entry which is preliminary data.</text>
</comment>
<dbReference type="SUPFAM" id="SSF53335">
    <property type="entry name" value="S-adenosyl-L-methionine-dependent methyltransferases"/>
    <property type="match status" value="1"/>
</dbReference>
<dbReference type="Proteomes" id="UP001207918">
    <property type="component" value="Unassembled WGS sequence"/>
</dbReference>
<dbReference type="CDD" id="cd02440">
    <property type="entry name" value="AdoMet_MTases"/>
    <property type="match status" value="1"/>
</dbReference>
<proteinExistence type="predicted"/>
<dbReference type="InterPro" id="IPR029063">
    <property type="entry name" value="SAM-dependent_MTases_sf"/>
</dbReference>
<evidence type="ECO:0000313" key="2">
    <source>
        <dbReference type="EMBL" id="MCW9706873.1"/>
    </source>
</evidence>
<name>A0ABT3PM75_9BACT</name>
<dbReference type="EMBL" id="JAGGJA010000005">
    <property type="protein sequence ID" value="MCW9706873.1"/>
    <property type="molecule type" value="Genomic_DNA"/>
</dbReference>
<accession>A0ABT3PM75</accession>
<dbReference type="InterPro" id="IPR013216">
    <property type="entry name" value="Methyltransf_11"/>
</dbReference>